<protein>
    <submittedName>
        <fullName evidence="1">Uncharacterized protein</fullName>
    </submittedName>
</protein>
<gene>
    <name evidence="1" type="ORF">PQI24_18130</name>
</gene>
<name>A0ABU8SY42_9GAMM</name>
<organism evidence="1 2">
    <name type="scientific">Pseudoalteromonas lipolytica</name>
    <dbReference type="NCBI Taxonomy" id="570156"/>
    <lineage>
        <taxon>Bacteria</taxon>
        <taxon>Pseudomonadati</taxon>
        <taxon>Pseudomonadota</taxon>
        <taxon>Gammaproteobacteria</taxon>
        <taxon>Alteromonadales</taxon>
        <taxon>Pseudoalteromonadaceae</taxon>
        <taxon>Pseudoalteromonas</taxon>
    </lineage>
</organism>
<dbReference type="EMBL" id="JAQPZS010000021">
    <property type="protein sequence ID" value="MEJ6497965.1"/>
    <property type="molecule type" value="Genomic_DNA"/>
</dbReference>
<evidence type="ECO:0000313" key="2">
    <source>
        <dbReference type="Proteomes" id="UP001377972"/>
    </source>
</evidence>
<accession>A0ABU8SY42</accession>
<evidence type="ECO:0000313" key="1">
    <source>
        <dbReference type="EMBL" id="MEJ6497965.1"/>
    </source>
</evidence>
<proteinExistence type="predicted"/>
<reference evidence="1 2" key="1">
    <citation type="submission" date="2023-01" db="EMBL/GenBank/DDBJ databases">
        <title>Trichodesmium-associated heterotrophic epibiont bacteria.</title>
        <authorList>
            <person name="Cleveland C.S."/>
            <person name="Webb E.A."/>
        </authorList>
    </citation>
    <scope>NUCLEOTIDE SEQUENCE [LARGE SCALE GENOMIC DNA]</scope>
    <source>
        <strain evidence="1 2">USCH2</strain>
    </source>
</reference>
<dbReference type="Proteomes" id="UP001377972">
    <property type="component" value="Unassembled WGS sequence"/>
</dbReference>
<keyword evidence="2" id="KW-1185">Reference proteome</keyword>
<comment type="caution">
    <text evidence="1">The sequence shown here is derived from an EMBL/GenBank/DDBJ whole genome shotgun (WGS) entry which is preliminary data.</text>
</comment>
<dbReference type="RefSeq" id="WP_171043800.1">
    <property type="nucleotide sequence ID" value="NZ_JAQPZS010000021.1"/>
</dbReference>
<sequence>MQAGDEKLKRQRIGWRLSVGFSWLLATSQIGVHHWPFGRWRFLSLACH</sequence>